<dbReference type="EMBL" id="BOPH01000003">
    <property type="protein sequence ID" value="GIJ65430.1"/>
    <property type="molecule type" value="Genomic_DNA"/>
</dbReference>
<sequence length="241" mass="27148">MSRMSTASLASRLGWRFHNERLRRRMSQARVAEILHVSQQWVSQVERGVRAPTADVIERLFAILDLKVTVDVEPIGPDLVALDDEIDDVLSLSDDDRLAVVDSFHLAFDELATVPWVLSGRLGAFVQGAPVRVVRLDLAVAEPDLDLLAAVFDSRSCDRWNERLTDYYGAAVHPRLPGPMRWLLGPNELWLEVTNRLPPSITVAAAGRYLPVRPLADIEARYPSVAQIMRRTRTRTRVIHS</sequence>
<dbReference type="CDD" id="cd00093">
    <property type="entry name" value="HTH_XRE"/>
    <property type="match status" value="1"/>
</dbReference>
<accession>A0A8J3ZNS0</accession>
<dbReference type="Pfam" id="PF13560">
    <property type="entry name" value="HTH_31"/>
    <property type="match status" value="1"/>
</dbReference>
<name>A0A8J3ZNS0_9ACTN</name>
<evidence type="ECO:0000313" key="2">
    <source>
        <dbReference type="EMBL" id="GIJ65430.1"/>
    </source>
</evidence>
<evidence type="ECO:0000313" key="3">
    <source>
        <dbReference type="Proteomes" id="UP000635606"/>
    </source>
</evidence>
<protein>
    <recommendedName>
        <fullName evidence="1">HTH cro/C1-type domain-containing protein</fullName>
    </recommendedName>
</protein>
<dbReference type="GO" id="GO:0003677">
    <property type="term" value="F:DNA binding"/>
    <property type="evidence" value="ECO:0007669"/>
    <property type="project" value="InterPro"/>
</dbReference>
<dbReference type="RefSeq" id="WP_307781552.1">
    <property type="nucleotide sequence ID" value="NZ_BOPH01000003.1"/>
</dbReference>
<dbReference type="InterPro" id="IPR010982">
    <property type="entry name" value="Lambda_DNA-bd_dom_sf"/>
</dbReference>
<dbReference type="InterPro" id="IPR001387">
    <property type="entry name" value="Cro/C1-type_HTH"/>
</dbReference>
<gene>
    <name evidence="2" type="ORF">Voc01_003470</name>
</gene>
<proteinExistence type="predicted"/>
<dbReference type="SMART" id="SM00530">
    <property type="entry name" value="HTH_XRE"/>
    <property type="match status" value="1"/>
</dbReference>
<dbReference type="Proteomes" id="UP000635606">
    <property type="component" value="Unassembled WGS sequence"/>
</dbReference>
<dbReference type="AlphaFoldDB" id="A0A8J3ZNS0"/>
<dbReference type="SUPFAM" id="SSF47413">
    <property type="entry name" value="lambda repressor-like DNA-binding domains"/>
    <property type="match status" value="1"/>
</dbReference>
<keyword evidence="3" id="KW-1185">Reference proteome</keyword>
<feature type="domain" description="HTH cro/C1-type" evidence="1">
    <location>
        <begin position="21"/>
        <end position="75"/>
    </location>
</feature>
<reference evidence="2" key="1">
    <citation type="submission" date="2021-01" db="EMBL/GenBank/DDBJ databases">
        <title>Whole genome shotgun sequence of Virgisporangium ochraceum NBRC 16418.</title>
        <authorList>
            <person name="Komaki H."/>
            <person name="Tamura T."/>
        </authorList>
    </citation>
    <scope>NUCLEOTIDE SEQUENCE</scope>
    <source>
        <strain evidence="2">NBRC 16418</strain>
    </source>
</reference>
<dbReference type="PROSITE" id="PS50943">
    <property type="entry name" value="HTH_CROC1"/>
    <property type="match status" value="1"/>
</dbReference>
<dbReference type="Gene3D" id="1.10.260.40">
    <property type="entry name" value="lambda repressor-like DNA-binding domains"/>
    <property type="match status" value="1"/>
</dbReference>
<organism evidence="2 3">
    <name type="scientific">Virgisporangium ochraceum</name>
    <dbReference type="NCBI Taxonomy" id="65505"/>
    <lineage>
        <taxon>Bacteria</taxon>
        <taxon>Bacillati</taxon>
        <taxon>Actinomycetota</taxon>
        <taxon>Actinomycetes</taxon>
        <taxon>Micromonosporales</taxon>
        <taxon>Micromonosporaceae</taxon>
        <taxon>Virgisporangium</taxon>
    </lineage>
</organism>
<comment type="caution">
    <text evidence="2">The sequence shown here is derived from an EMBL/GenBank/DDBJ whole genome shotgun (WGS) entry which is preliminary data.</text>
</comment>
<evidence type="ECO:0000259" key="1">
    <source>
        <dbReference type="PROSITE" id="PS50943"/>
    </source>
</evidence>